<sequence>MEKASLSPVTYRAAVGDDDEGKIGFLEGWERCSVIHLQRQCVRGHRATQDMMKTLDLAAIGGRRGRGQGAGHDDTGWGKGVGSSY</sequence>
<accession>B9EXS7</accession>
<dbReference type="EMBL" id="CM000138">
    <property type="protein sequence ID" value="EEE54890.1"/>
    <property type="molecule type" value="Genomic_DNA"/>
</dbReference>
<protein>
    <submittedName>
        <fullName evidence="2">Uncharacterized protein</fullName>
    </submittedName>
</protein>
<evidence type="ECO:0000256" key="1">
    <source>
        <dbReference type="SAM" id="MobiDB-lite"/>
    </source>
</evidence>
<organism evidence="2">
    <name type="scientific">Oryza sativa subsp. japonica</name>
    <name type="common">Rice</name>
    <dbReference type="NCBI Taxonomy" id="39947"/>
    <lineage>
        <taxon>Eukaryota</taxon>
        <taxon>Viridiplantae</taxon>
        <taxon>Streptophyta</taxon>
        <taxon>Embryophyta</taxon>
        <taxon>Tracheophyta</taxon>
        <taxon>Spermatophyta</taxon>
        <taxon>Magnoliopsida</taxon>
        <taxon>Liliopsida</taxon>
        <taxon>Poales</taxon>
        <taxon>Poaceae</taxon>
        <taxon>BOP clade</taxon>
        <taxon>Oryzoideae</taxon>
        <taxon>Oryzeae</taxon>
        <taxon>Oryzinae</taxon>
        <taxon>Oryza</taxon>
        <taxon>Oryza sativa</taxon>
    </lineage>
</organism>
<dbReference type="Proteomes" id="UP000007752">
    <property type="component" value="Chromosome 1"/>
</dbReference>
<evidence type="ECO:0000313" key="2">
    <source>
        <dbReference type="EMBL" id="EEE54890.1"/>
    </source>
</evidence>
<proteinExistence type="predicted"/>
<feature type="region of interest" description="Disordered" evidence="1">
    <location>
        <begin position="62"/>
        <end position="85"/>
    </location>
</feature>
<dbReference type="AlphaFoldDB" id="B9EXS7"/>
<reference evidence="2" key="1">
    <citation type="journal article" date="2005" name="PLoS Biol.">
        <title>The genomes of Oryza sativa: a history of duplications.</title>
        <authorList>
            <person name="Yu J."/>
            <person name="Wang J."/>
            <person name="Lin W."/>
            <person name="Li S."/>
            <person name="Li H."/>
            <person name="Zhou J."/>
            <person name="Ni P."/>
            <person name="Dong W."/>
            <person name="Hu S."/>
            <person name="Zeng C."/>
            <person name="Zhang J."/>
            <person name="Zhang Y."/>
            <person name="Li R."/>
            <person name="Xu Z."/>
            <person name="Li S."/>
            <person name="Li X."/>
            <person name="Zheng H."/>
            <person name="Cong L."/>
            <person name="Lin L."/>
            <person name="Yin J."/>
            <person name="Geng J."/>
            <person name="Li G."/>
            <person name="Shi J."/>
            <person name="Liu J."/>
            <person name="Lv H."/>
            <person name="Li J."/>
            <person name="Wang J."/>
            <person name="Deng Y."/>
            <person name="Ran L."/>
            <person name="Shi X."/>
            <person name="Wang X."/>
            <person name="Wu Q."/>
            <person name="Li C."/>
            <person name="Ren X."/>
            <person name="Wang J."/>
            <person name="Wang X."/>
            <person name="Li D."/>
            <person name="Liu D."/>
            <person name="Zhang X."/>
            <person name="Ji Z."/>
            <person name="Zhao W."/>
            <person name="Sun Y."/>
            <person name="Zhang Z."/>
            <person name="Bao J."/>
            <person name="Han Y."/>
            <person name="Dong L."/>
            <person name="Ji J."/>
            <person name="Chen P."/>
            <person name="Wu S."/>
            <person name="Liu J."/>
            <person name="Xiao Y."/>
            <person name="Bu D."/>
            <person name="Tan J."/>
            <person name="Yang L."/>
            <person name="Ye C."/>
            <person name="Zhang J."/>
            <person name="Xu J."/>
            <person name="Zhou Y."/>
            <person name="Yu Y."/>
            <person name="Zhang B."/>
            <person name="Zhuang S."/>
            <person name="Wei H."/>
            <person name="Liu B."/>
            <person name="Lei M."/>
            <person name="Yu H."/>
            <person name="Li Y."/>
            <person name="Xu H."/>
            <person name="Wei S."/>
            <person name="He X."/>
            <person name="Fang L."/>
            <person name="Zhang Z."/>
            <person name="Zhang Y."/>
            <person name="Huang X."/>
            <person name="Su Z."/>
            <person name="Tong W."/>
            <person name="Li J."/>
            <person name="Tong Z."/>
            <person name="Li S."/>
            <person name="Ye J."/>
            <person name="Wang L."/>
            <person name="Fang L."/>
            <person name="Lei T."/>
            <person name="Chen C."/>
            <person name="Chen H."/>
            <person name="Xu Z."/>
            <person name="Li H."/>
            <person name="Huang H."/>
            <person name="Zhang F."/>
            <person name="Xu H."/>
            <person name="Li N."/>
            <person name="Zhao C."/>
            <person name="Li S."/>
            <person name="Dong L."/>
            <person name="Huang Y."/>
            <person name="Li L."/>
            <person name="Xi Y."/>
            <person name="Qi Q."/>
            <person name="Li W."/>
            <person name="Zhang B."/>
            <person name="Hu W."/>
            <person name="Zhang Y."/>
            <person name="Tian X."/>
            <person name="Jiao Y."/>
            <person name="Liang X."/>
            <person name="Jin J."/>
            <person name="Gao L."/>
            <person name="Zheng W."/>
            <person name="Hao B."/>
            <person name="Liu S."/>
            <person name="Wang W."/>
            <person name="Yuan L."/>
            <person name="Cao M."/>
            <person name="McDermott J."/>
            <person name="Samudrala R."/>
            <person name="Wang J."/>
            <person name="Wong G.K."/>
            <person name="Yang H."/>
        </authorList>
    </citation>
    <scope>NUCLEOTIDE SEQUENCE [LARGE SCALE GENOMIC DNA]</scope>
</reference>
<name>B9EXS7_ORYSJ</name>
<gene>
    <name evidence="2" type="ORF">OsJ_02400</name>
</gene>
<reference evidence="2" key="2">
    <citation type="submission" date="2008-12" db="EMBL/GenBank/DDBJ databases">
        <title>Improved gene annotation of the rice (Oryza sativa) genomes.</title>
        <authorList>
            <person name="Wang J."/>
            <person name="Li R."/>
            <person name="Fan W."/>
            <person name="Huang Q."/>
            <person name="Zhang J."/>
            <person name="Zhou Y."/>
            <person name="Hu Y."/>
            <person name="Zi S."/>
            <person name="Li J."/>
            <person name="Ni P."/>
            <person name="Zheng H."/>
            <person name="Zhang Y."/>
            <person name="Zhao M."/>
            <person name="Hao Q."/>
            <person name="McDermott J."/>
            <person name="Samudrala R."/>
            <person name="Kristiansen K."/>
            <person name="Wong G.K.-S."/>
        </authorList>
    </citation>
    <scope>NUCLEOTIDE SEQUENCE</scope>
</reference>